<dbReference type="InterPro" id="IPR058637">
    <property type="entry name" value="YknX-like_C"/>
</dbReference>
<dbReference type="InterPro" id="IPR006143">
    <property type="entry name" value="RND_pump_MFP"/>
</dbReference>
<dbReference type="Gene3D" id="2.40.50.100">
    <property type="match status" value="1"/>
</dbReference>
<comment type="similarity">
    <text evidence="2">Belongs to the membrane fusion protein (MFP) (TC 8.A.1) family.</text>
</comment>
<proteinExistence type="inferred from homology"/>
<evidence type="ECO:0000256" key="5">
    <source>
        <dbReference type="SAM" id="Coils"/>
    </source>
</evidence>
<evidence type="ECO:0000259" key="7">
    <source>
        <dbReference type="Pfam" id="PF25973"/>
    </source>
</evidence>
<reference evidence="9 10" key="1">
    <citation type="submission" date="2016-10" db="EMBL/GenBank/DDBJ databases">
        <authorList>
            <person name="de Groot N.N."/>
        </authorList>
    </citation>
    <scope>NUCLEOTIDE SEQUENCE [LARGE SCALE GENOMIC DNA]</scope>
    <source>
        <strain evidence="9 10">DSM 18979</strain>
    </source>
</reference>
<evidence type="ECO:0000256" key="4">
    <source>
        <dbReference type="ARBA" id="ARBA00023054"/>
    </source>
</evidence>
<feature type="domain" description="YknX-like C-terminal permuted SH3-like" evidence="8">
    <location>
        <begin position="345"/>
        <end position="410"/>
    </location>
</feature>
<feature type="domain" description="CzcB-like barrel-sandwich hybrid" evidence="7">
    <location>
        <begin position="59"/>
        <end position="250"/>
    </location>
</feature>
<dbReference type="FunFam" id="2.40.420.20:FF:000006">
    <property type="entry name" value="RND family efflux transporter MFP subunit"/>
    <property type="match status" value="1"/>
</dbReference>
<evidence type="ECO:0000256" key="6">
    <source>
        <dbReference type="SAM" id="Phobius"/>
    </source>
</evidence>
<dbReference type="Gene3D" id="2.40.420.20">
    <property type="match status" value="1"/>
</dbReference>
<dbReference type="Proteomes" id="UP000199568">
    <property type="component" value="Unassembled WGS sequence"/>
</dbReference>
<name>A0A1H9ZPK8_9FIRM</name>
<dbReference type="AlphaFoldDB" id="A0A1H9ZPK8"/>
<dbReference type="Pfam" id="PF25973">
    <property type="entry name" value="BSH_CzcB"/>
    <property type="match status" value="1"/>
</dbReference>
<evidence type="ECO:0000259" key="8">
    <source>
        <dbReference type="Pfam" id="PF25989"/>
    </source>
</evidence>
<keyword evidence="6" id="KW-1133">Transmembrane helix</keyword>
<dbReference type="GO" id="GO:0030313">
    <property type="term" value="C:cell envelope"/>
    <property type="evidence" value="ECO:0007669"/>
    <property type="project" value="UniProtKB-SubCell"/>
</dbReference>
<keyword evidence="10" id="KW-1185">Reference proteome</keyword>
<dbReference type="SUPFAM" id="SSF111369">
    <property type="entry name" value="HlyD-like secretion proteins"/>
    <property type="match status" value="1"/>
</dbReference>
<dbReference type="NCBIfam" id="TIGR01730">
    <property type="entry name" value="RND_mfp"/>
    <property type="match status" value="1"/>
</dbReference>
<evidence type="ECO:0000256" key="2">
    <source>
        <dbReference type="ARBA" id="ARBA00009477"/>
    </source>
</evidence>
<evidence type="ECO:0000313" key="10">
    <source>
        <dbReference type="Proteomes" id="UP000199568"/>
    </source>
</evidence>
<feature type="coiled-coil region" evidence="5">
    <location>
        <begin position="92"/>
        <end position="180"/>
    </location>
</feature>
<sequence>MNKVKKKIIGIIAIIVVLIGAGIFIVNRGKAVDVNMALVEKGNIAAYVEELGVVKTQNQASVYASTAGRVIEVLVEVGDSIEAGGILARIDDQQLTRQIRELEAQKSVITAQYNEAIKTIDQQQIDKLELQLSIQERRVQEAERRADSNKRLYEAGAISREEYESTITQLETETANLEGIKLDLEILKKPVSDNIVAGFQAQLHQVDLQIEDLNSKKKDFVVTAPIGGTVMTKMVEVGSYLQPGTPLMEIGNKGILYIESDILIGDMADIAEGAMVEISNRDLAIDGVMGTVRKIHPQAFSKISDLGIEQKRVTIEIDIKGEAAALRPGYDLDIKVIIDRREDALIIPENAVFQQDGKEFVFVEENGTAALRQIETGIESGRRVEVISGLQEGDAVVLTPDDKLEDGIGIKRQD</sequence>
<accession>A0A1H9ZPK8</accession>
<dbReference type="STRING" id="426128.SAMN05660297_00646"/>
<dbReference type="GO" id="GO:0022857">
    <property type="term" value="F:transmembrane transporter activity"/>
    <property type="evidence" value="ECO:0007669"/>
    <property type="project" value="InterPro"/>
</dbReference>
<dbReference type="Gene3D" id="1.10.287.470">
    <property type="entry name" value="Helix hairpin bin"/>
    <property type="match status" value="1"/>
</dbReference>
<evidence type="ECO:0000256" key="1">
    <source>
        <dbReference type="ARBA" id="ARBA00004196"/>
    </source>
</evidence>
<evidence type="ECO:0000256" key="3">
    <source>
        <dbReference type="ARBA" id="ARBA00022448"/>
    </source>
</evidence>
<dbReference type="PANTHER" id="PTHR32347">
    <property type="entry name" value="EFFLUX SYSTEM COMPONENT YKNX-RELATED"/>
    <property type="match status" value="1"/>
</dbReference>
<evidence type="ECO:0000313" key="9">
    <source>
        <dbReference type="EMBL" id="SES83146.1"/>
    </source>
</evidence>
<comment type="subcellular location">
    <subcellularLocation>
        <location evidence="1">Cell envelope</location>
    </subcellularLocation>
</comment>
<dbReference type="GO" id="GO:0016020">
    <property type="term" value="C:membrane"/>
    <property type="evidence" value="ECO:0007669"/>
    <property type="project" value="InterPro"/>
</dbReference>
<keyword evidence="6" id="KW-0812">Transmembrane</keyword>
<gene>
    <name evidence="9" type="ORF">SAMN05660297_00646</name>
</gene>
<protein>
    <submittedName>
        <fullName evidence="9">HlyD family secretion protein</fullName>
    </submittedName>
</protein>
<dbReference type="InterPro" id="IPR050465">
    <property type="entry name" value="UPF0194_transport"/>
</dbReference>
<feature type="transmembrane region" description="Helical" evidence="6">
    <location>
        <begin position="7"/>
        <end position="26"/>
    </location>
</feature>
<keyword evidence="4 5" id="KW-0175">Coiled coil</keyword>
<keyword evidence="3" id="KW-0813">Transport</keyword>
<keyword evidence="6" id="KW-0472">Membrane</keyword>
<dbReference type="Pfam" id="PF25989">
    <property type="entry name" value="YknX_C"/>
    <property type="match status" value="1"/>
</dbReference>
<organism evidence="9 10">
    <name type="scientific">Natronincola peptidivorans</name>
    <dbReference type="NCBI Taxonomy" id="426128"/>
    <lineage>
        <taxon>Bacteria</taxon>
        <taxon>Bacillati</taxon>
        <taxon>Bacillota</taxon>
        <taxon>Clostridia</taxon>
        <taxon>Peptostreptococcales</taxon>
        <taxon>Natronincolaceae</taxon>
        <taxon>Natronincola</taxon>
    </lineage>
</organism>
<dbReference type="EMBL" id="FOHU01000002">
    <property type="protein sequence ID" value="SES83146.1"/>
    <property type="molecule type" value="Genomic_DNA"/>
</dbReference>
<dbReference type="InterPro" id="IPR058647">
    <property type="entry name" value="BSH_CzcB-like"/>
</dbReference>